<feature type="binding site" evidence="4">
    <location>
        <position position="76"/>
    </location>
    <ligand>
        <name>Zn(2+)</name>
        <dbReference type="ChEBI" id="CHEBI:29105"/>
    </ligand>
</feature>
<dbReference type="PIRSF" id="PIRSF004761">
    <property type="entry name" value="Hydrgn_mat_HypA"/>
    <property type="match status" value="1"/>
</dbReference>
<dbReference type="RefSeq" id="WP_151862156.1">
    <property type="nucleotide sequence ID" value="NZ_WBZC01000063.1"/>
</dbReference>
<keyword evidence="2 4" id="KW-0479">Metal-binding</keyword>
<feature type="binding site" evidence="4">
    <location>
        <position position="89"/>
    </location>
    <ligand>
        <name>Zn(2+)</name>
        <dbReference type="ChEBI" id="CHEBI:29105"/>
    </ligand>
</feature>
<keyword evidence="3 4" id="KW-0862">Zinc</keyword>
<dbReference type="InterPro" id="IPR000688">
    <property type="entry name" value="HypA/HybF"/>
</dbReference>
<evidence type="ECO:0000313" key="5">
    <source>
        <dbReference type="EMBL" id="KAB3530764.1"/>
    </source>
</evidence>
<dbReference type="HAMAP" id="MF_00213">
    <property type="entry name" value="HypA_HybF"/>
    <property type="match status" value="1"/>
</dbReference>
<comment type="similarity">
    <text evidence="4">Belongs to the HypA/HybF family.</text>
</comment>
<dbReference type="PANTHER" id="PTHR34535">
    <property type="entry name" value="HYDROGENASE MATURATION FACTOR HYPA"/>
    <property type="match status" value="1"/>
</dbReference>
<evidence type="ECO:0000256" key="1">
    <source>
        <dbReference type="ARBA" id="ARBA00022596"/>
    </source>
</evidence>
<dbReference type="PANTHER" id="PTHR34535:SF3">
    <property type="entry name" value="HYDROGENASE MATURATION FACTOR HYPA"/>
    <property type="match status" value="1"/>
</dbReference>
<feature type="binding site" evidence="4">
    <location>
        <position position="2"/>
    </location>
    <ligand>
        <name>Ni(2+)</name>
        <dbReference type="ChEBI" id="CHEBI:49786"/>
    </ligand>
</feature>
<keyword evidence="6" id="KW-1185">Reference proteome</keyword>
<dbReference type="Gene3D" id="3.30.2320.80">
    <property type="match status" value="1"/>
</dbReference>
<evidence type="ECO:0000256" key="2">
    <source>
        <dbReference type="ARBA" id="ARBA00022723"/>
    </source>
</evidence>
<proteinExistence type="inferred from homology"/>
<organism evidence="5 6">
    <name type="scientific">Alkaliphilus pronyensis</name>
    <dbReference type="NCBI Taxonomy" id="1482732"/>
    <lineage>
        <taxon>Bacteria</taxon>
        <taxon>Bacillati</taxon>
        <taxon>Bacillota</taxon>
        <taxon>Clostridia</taxon>
        <taxon>Peptostreptococcales</taxon>
        <taxon>Natronincolaceae</taxon>
        <taxon>Alkaliphilus</taxon>
    </lineage>
</organism>
<dbReference type="GO" id="GO:0051604">
    <property type="term" value="P:protein maturation"/>
    <property type="evidence" value="ECO:0007669"/>
    <property type="project" value="InterPro"/>
</dbReference>
<dbReference type="EMBL" id="WBZC01000063">
    <property type="protein sequence ID" value="KAB3530764.1"/>
    <property type="molecule type" value="Genomic_DNA"/>
</dbReference>
<feature type="binding site" evidence="4">
    <location>
        <position position="92"/>
    </location>
    <ligand>
        <name>Zn(2+)</name>
        <dbReference type="ChEBI" id="CHEBI:29105"/>
    </ligand>
</feature>
<feature type="binding site" evidence="4">
    <location>
        <position position="73"/>
    </location>
    <ligand>
        <name>Zn(2+)</name>
        <dbReference type="ChEBI" id="CHEBI:29105"/>
    </ligand>
</feature>
<evidence type="ECO:0000256" key="3">
    <source>
        <dbReference type="ARBA" id="ARBA00022833"/>
    </source>
</evidence>
<reference evidence="5 6" key="1">
    <citation type="submission" date="2019-10" db="EMBL/GenBank/DDBJ databases">
        <title>Alkaliphilus serpentinus sp. nov. and Alkaliphilus pronyensis sp. nov., two novel anaerobic alkaliphilic species isolated from the serpentinized-hosted hydrothermal field of the Prony Bay (New Caledonia).</title>
        <authorList>
            <person name="Postec A."/>
        </authorList>
    </citation>
    <scope>NUCLEOTIDE SEQUENCE [LARGE SCALE GENOMIC DNA]</scope>
    <source>
        <strain evidence="5 6">LacV</strain>
    </source>
</reference>
<gene>
    <name evidence="4" type="primary">hypA</name>
    <name evidence="5" type="ORF">F8154_13555</name>
</gene>
<dbReference type="AlphaFoldDB" id="A0A6I0EYP4"/>
<dbReference type="OrthoDB" id="9800361at2"/>
<comment type="function">
    <text evidence="4">Involved in the maturation of [NiFe] hydrogenases. Required for nickel insertion into the metal center of the hydrogenase.</text>
</comment>
<dbReference type="Proteomes" id="UP000432715">
    <property type="component" value="Unassembled WGS sequence"/>
</dbReference>
<keyword evidence="1 4" id="KW-0533">Nickel</keyword>
<comment type="caution">
    <text evidence="5">The sequence shown here is derived from an EMBL/GenBank/DDBJ whole genome shotgun (WGS) entry which is preliminary data.</text>
</comment>
<evidence type="ECO:0000256" key="4">
    <source>
        <dbReference type="HAMAP-Rule" id="MF_00213"/>
    </source>
</evidence>
<evidence type="ECO:0000313" key="6">
    <source>
        <dbReference type="Proteomes" id="UP000432715"/>
    </source>
</evidence>
<dbReference type="GO" id="GO:0016151">
    <property type="term" value="F:nickel cation binding"/>
    <property type="evidence" value="ECO:0007669"/>
    <property type="project" value="UniProtKB-UniRule"/>
</dbReference>
<sequence length="113" mass="12813">MHELGIVFEVIKVVDGFVKENKLTKVDKIVLEIGELSQAIPRFIEECYPAAVDETDYKETKLEIISLPANGECNICQEVYNIISNRKVCPKCDGQDFKLISGQEFNIKEIVAY</sequence>
<protein>
    <recommendedName>
        <fullName evidence="4">Hydrogenase maturation factor HypA</fullName>
    </recommendedName>
</protein>
<name>A0A6I0EYP4_9FIRM</name>
<accession>A0A6I0EYP4</accession>
<dbReference type="Pfam" id="PF01155">
    <property type="entry name" value="HypA"/>
    <property type="match status" value="1"/>
</dbReference>
<dbReference type="GO" id="GO:0008270">
    <property type="term" value="F:zinc ion binding"/>
    <property type="evidence" value="ECO:0007669"/>
    <property type="project" value="UniProtKB-UniRule"/>
</dbReference>